<feature type="domain" description="DUF4236" evidence="2">
    <location>
        <begin position="3"/>
        <end position="56"/>
    </location>
</feature>
<dbReference type="Pfam" id="PF14020">
    <property type="entry name" value="DUF4236"/>
    <property type="match status" value="1"/>
</dbReference>
<name>A0ABW1A018_9ACTN</name>
<evidence type="ECO:0000259" key="2">
    <source>
        <dbReference type="Pfam" id="PF14020"/>
    </source>
</evidence>
<evidence type="ECO:0000313" key="3">
    <source>
        <dbReference type="EMBL" id="MFC5748786.1"/>
    </source>
</evidence>
<feature type="compositionally biased region" description="Basic residues" evidence="1">
    <location>
        <begin position="67"/>
        <end position="79"/>
    </location>
</feature>
<protein>
    <submittedName>
        <fullName evidence="3">DUF4236 domain-containing protein</fullName>
    </submittedName>
</protein>
<dbReference type="Proteomes" id="UP001596074">
    <property type="component" value="Unassembled WGS sequence"/>
</dbReference>
<dbReference type="EMBL" id="JBHSON010000035">
    <property type="protein sequence ID" value="MFC5748786.1"/>
    <property type="molecule type" value="Genomic_DNA"/>
</dbReference>
<reference evidence="4" key="1">
    <citation type="journal article" date="2019" name="Int. J. Syst. Evol. Microbiol.">
        <title>The Global Catalogue of Microorganisms (GCM) 10K type strain sequencing project: providing services to taxonomists for standard genome sequencing and annotation.</title>
        <authorList>
            <consortium name="The Broad Institute Genomics Platform"/>
            <consortium name="The Broad Institute Genome Sequencing Center for Infectious Disease"/>
            <person name="Wu L."/>
            <person name="Ma J."/>
        </authorList>
    </citation>
    <scope>NUCLEOTIDE SEQUENCE [LARGE SCALE GENOMIC DNA]</scope>
    <source>
        <strain evidence="4">KCTC 42087</strain>
    </source>
</reference>
<feature type="region of interest" description="Disordered" evidence="1">
    <location>
        <begin position="55"/>
        <end position="86"/>
    </location>
</feature>
<evidence type="ECO:0000313" key="4">
    <source>
        <dbReference type="Proteomes" id="UP001596074"/>
    </source>
</evidence>
<proteinExistence type="predicted"/>
<accession>A0ABW1A018</accession>
<keyword evidence="4" id="KW-1185">Reference proteome</keyword>
<organism evidence="3 4">
    <name type="scientific">Actinomadura rugatobispora</name>
    <dbReference type="NCBI Taxonomy" id="1994"/>
    <lineage>
        <taxon>Bacteria</taxon>
        <taxon>Bacillati</taxon>
        <taxon>Actinomycetota</taxon>
        <taxon>Actinomycetes</taxon>
        <taxon>Streptosporangiales</taxon>
        <taxon>Thermomonosporaceae</taxon>
        <taxon>Actinomadura</taxon>
    </lineage>
</organism>
<dbReference type="InterPro" id="IPR025330">
    <property type="entry name" value="DUF4236"/>
</dbReference>
<sequence>MGWHYRKSIKIGPFRLNLSRSGVGHSVGARGARYTRGADGRKAVTLRVPGTGLSWRRTVGTRDSRRPGRARPSRRSRRPSWREILR</sequence>
<gene>
    <name evidence="3" type="ORF">ACFPZN_24480</name>
</gene>
<comment type="caution">
    <text evidence="3">The sequence shown here is derived from an EMBL/GenBank/DDBJ whole genome shotgun (WGS) entry which is preliminary data.</text>
</comment>
<evidence type="ECO:0000256" key="1">
    <source>
        <dbReference type="SAM" id="MobiDB-lite"/>
    </source>
</evidence>
<dbReference type="RefSeq" id="WP_378284465.1">
    <property type="nucleotide sequence ID" value="NZ_JBHSON010000035.1"/>
</dbReference>